<evidence type="ECO:0000256" key="2">
    <source>
        <dbReference type="ARBA" id="ARBA00022803"/>
    </source>
</evidence>
<dbReference type="OrthoDB" id="641160at2"/>
<reference evidence="4 5" key="1">
    <citation type="submission" date="2019-08" db="EMBL/GenBank/DDBJ databases">
        <title>Ulvibacter marinistellae sp. nov., isolated from a starfish, Patiria pectinifera.</title>
        <authorList>
            <person name="Kawano K."/>
            <person name="Ushijima N."/>
            <person name="Kihara M."/>
            <person name="Itoh H."/>
        </authorList>
    </citation>
    <scope>NUCLEOTIDE SEQUENCE [LARGE SCALE GENOMIC DNA]</scope>
    <source>
        <strain evidence="4 5">KK4</strain>
    </source>
</reference>
<evidence type="ECO:0000313" key="5">
    <source>
        <dbReference type="Proteomes" id="UP000326994"/>
    </source>
</evidence>
<dbReference type="RefSeq" id="WP_151893000.1">
    <property type="nucleotide sequence ID" value="NZ_BKCF01000001.1"/>
</dbReference>
<dbReference type="Proteomes" id="UP000326994">
    <property type="component" value="Unassembled WGS sequence"/>
</dbReference>
<dbReference type="InterPro" id="IPR029055">
    <property type="entry name" value="Ntn_hydrolases_N"/>
</dbReference>
<dbReference type="AlphaFoldDB" id="A0A5J4FVE7"/>
<keyword evidence="1" id="KW-0677">Repeat</keyword>
<gene>
    <name evidence="4" type="ORF">ULMS_05720</name>
</gene>
<accession>A0A5J4FVE7</accession>
<dbReference type="Gene3D" id="1.25.40.10">
    <property type="entry name" value="Tetratricopeptide repeat domain"/>
    <property type="match status" value="1"/>
</dbReference>
<sequence length="390" mass="43733">MKNSIIKIIVLILLLNPIVGSACSMYKITRNGKTIVGNNEDWLSPNSKFWFETGTEGNYGVMYMGQLDNFAQGAINDAGLVFDGFANPDLPINNATGKIEIPIGDAIKNIMQTMSTAEEVKLYLETINLSSLESSQIVFVDTTGTYLIVEGDALIIGEEEEKAFSNFYYSQIESEEDVELENFKQGMEFLKTSKGDASISYCGDVMQSMSSEGLFGTQYSTVYDLNTLTVRVYLFHDYSQFVDIDLKEQLEKDNHAIMIADLFSKNSKGHQHYAKYNDEENPQRFLSELVATSLNATESEFVEMGLNGIVNMVGYEWLKQKNNPEAAIKVFKFGIELTPSDADLHDSLGEAYFENKNYALSKLSYEKSLALNPNNKNAKTFLAKIETKKF</sequence>
<dbReference type="InterPro" id="IPR019734">
    <property type="entry name" value="TPR_rpt"/>
</dbReference>
<dbReference type="EMBL" id="BKCF01000001">
    <property type="protein sequence ID" value="GEQ85064.1"/>
    <property type="molecule type" value="Genomic_DNA"/>
</dbReference>
<comment type="caution">
    <text evidence="4">The sequence shown here is derived from an EMBL/GenBank/DDBJ whole genome shotgun (WGS) entry which is preliminary data.</text>
</comment>
<dbReference type="Gene3D" id="3.60.60.10">
    <property type="entry name" value="Penicillin V Acylase, Chain A"/>
    <property type="match status" value="1"/>
</dbReference>
<evidence type="ECO:0000313" key="4">
    <source>
        <dbReference type="EMBL" id="GEQ85064.1"/>
    </source>
</evidence>
<dbReference type="PROSITE" id="PS51257">
    <property type="entry name" value="PROKAR_LIPOPROTEIN"/>
    <property type="match status" value="1"/>
</dbReference>
<proteinExistence type="predicted"/>
<organism evidence="4 5">
    <name type="scientific">Patiriisocius marinistellae</name>
    <dbReference type="NCBI Taxonomy" id="2494560"/>
    <lineage>
        <taxon>Bacteria</taxon>
        <taxon>Pseudomonadati</taxon>
        <taxon>Bacteroidota</taxon>
        <taxon>Flavobacteriia</taxon>
        <taxon>Flavobacteriales</taxon>
        <taxon>Flavobacteriaceae</taxon>
        <taxon>Patiriisocius</taxon>
    </lineage>
</organism>
<dbReference type="SUPFAM" id="SSF56235">
    <property type="entry name" value="N-terminal nucleophile aminohydrolases (Ntn hydrolases)"/>
    <property type="match status" value="1"/>
</dbReference>
<feature type="repeat" description="TPR" evidence="3">
    <location>
        <begin position="342"/>
        <end position="375"/>
    </location>
</feature>
<evidence type="ECO:0000256" key="3">
    <source>
        <dbReference type="PROSITE-ProRule" id="PRU00339"/>
    </source>
</evidence>
<dbReference type="SUPFAM" id="SSF48452">
    <property type="entry name" value="TPR-like"/>
    <property type="match status" value="1"/>
</dbReference>
<name>A0A5J4FVE7_9FLAO</name>
<dbReference type="SMART" id="SM00028">
    <property type="entry name" value="TPR"/>
    <property type="match status" value="1"/>
</dbReference>
<evidence type="ECO:0000256" key="1">
    <source>
        <dbReference type="ARBA" id="ARBA00022737"/>
    </source>
</evidence>
<keyword evidence="5" id="KW-1185">Reference proteome</keyword>
<dbReference type="InterPro" id="IPR013105">
    <property type="entry name" value="TPR_2"/>
</dbReference>
<protein>
    <submittedName>
        <fullName evidence="4">Uncharacterized protein</fullName>
    </submittedName>
</protein>
<dbReference type="Pfam" id="PF07719">
    <property type="entry name" value="TPR_2"/>
    <property type="match status" value="1"/>
</dbReference>
<keyword evidence="2 3" id="KW-0802">TPR repeat</keyword>
<dbReference type="PROSITE" id="PS50005">
    <property type="entry name" value="TPR"/>
    <property type="match status" value="1"/>
</dbReference>
<dbReference type="InterPro" id="IPR011990">
    <property type="entry name" value="TPR-like_helical_dom_sf"/>
</dbReference>